<gene>
    <name evidence="1" type="ORF">CCAM_LOCUS16692</name>
</gene>
<dbReference type="Gene3D" id="1.10.150.240">
    <property type="entry name" value="Putative phosphatase, domain 2"/>
    <property type="match status" value="1"/>
</dbReference>
<evidence type="ECO:0000313" key="2">
    <source>
        <dbReference type="Proteomes" id="UP000595140"/>
    </source>
</evidence>
<dbReference type="EMBL" id="OOIL02001392">
    <property type="protein sequence ID" value="VFQ74916.1"/>
    <property type="molecule type" value="Genomic_DNA"/>
</dbReference>
<dbReference type="Gene3D" id="3.40.50.1000">
    <property type="entry name" value="HAD superfamily/HAD-like"/>
    <property type="match status" value="1"/>
</dbReference>
<proteinExistence type="predicted"/>
<dbReference type="InterPro" id="IPR041492">
    <property type="entry name" value="HAD_2"/>
</dbReference>
<evidence type="ECO:0000313" key="1">
    <source>
        <dbReference type="EMBL" id="VFQ74916.1"/>
    </source>
</evidence>
<accession>A0A484LFK8</accession>
<evidence type="ECO:0008006" key="3">
    <source>
        <dbReference type="Google" id="ProtNLM"/>
    </source>
</evidence>
<dbReference type="Pfam" id="PF13419">
    <property type="entry name" value="HAD_2"/>
    <property type="match status" value="1"/>
</dbReference>
<protein>
    <recommendedName>
        <fullName evidence="3">Riboflavin kinase</fullName>
    </recommendedName>
</protein>
<sequence>MAATWCLLSPLPVHGGKEKKPLGAGVCRGVQSLRFLRCPKLVHKRLLWADRMLGRFPIRSQVMQTPSMDKMVESDVDRRPWPPENRVGSPAIHNPLIRHERLGCGWLAAVFEWEGVLVEDNPDLKREAWLALSREEGKPPPPAFILRRIEGMKNEQAISEVLCWSRDSLETKRMSARKEEIHQALHCGTHRFRPGSREFIDTLTHHNIPTALVSTRPRSTVEAAVRSAGIREERPFGAVVASEDAHRGKPDPEMFIHAARLLGIVPQRCIVFGNSNLTVEAAHDARMRCVAVASRHRVYELGAADLVVKRLDELSVVDLKKLVAKMDEFEVEVEEEDDGPYRSLAVGVADLW</sequence>
<dbReference type="PANTHER" id="PTHR47108">
    <property type="entry name" value="5-AMINO-6-(5-PHOSPHO-D-RIBITYLAMINO)URACIL PHOSPHATASE, CHLOROPLASTIC"/>
    <property type="match status" value="1"/>
</dbReference>
<dbReference type="Proteomes" id="UP000595140">
    <property type="component" value="Unassembled WGS sequence"/>
</dbReference>
<dbReference type="PANTHER" id="PTHR47108:SF1">
    <property type="entry name" value="5-AMINO-6-(5-PHOSPHO-D-RIBITYLAMINO)URACIL PHOSPHATASE, CHLOROPLASTIC"/>
    <property type="match status" value="1"/>
</dbReference>
<dbReference type="CDD" id="cd07505">
    <property type="entry name" value="HAD_BPGM-like"/>
    <property type="match status" value="1"/>
</dbReference>
<dbReference type="InterPro" id="IPR006439">
    <property type="entry name" value="HAD-SF_hydro_IA"/>
</dbReference>
<dbReference type="NCBIfam" id="TIGR01509">
    <property type="entry name" value="HAD-SF-IA-v3"/>
    <property type="match status" value="1"/>
</dbReference>
<dbReference type="InterPro" id="IPR023198">
    <property type="entry name" value="PGP-like_dom2"/>
</dbReference>
<dbReference type="OrthoDB" id="40579at2759"/>
<dbReference type="InterPro" id="IPR036412">
    <property type="entry name" value="HAD-like_sf"/>
</dbReference>
<reference evidence="1 2" key="1">
    <citation type="submission" date="2018-04" db="EMBL/GenBank/DDBJ databases">
        <authorList>
            <person name="Vogel A."/>
        </authorList>
    </citation>
    <scope>NUCLEOTIDE SEQUENCE [LARGE SCALE GENOMIC DNA]</scope>
</reference>
<dbReference type="AlphaFoldDB" id="A0A484LFK8"/>
<dbReference type="InterPro" id="IPR023214">
    <property type="entry name" value="HAD_sf"/>
</dbReference>
<keyword evidence="2" id="KW-1185">Reference proteome</keyword>
<name>A0A484LFK8_9ASTE</name>
<organism evidence="1 2">
    <name type="scientific">Cuscuta campestris</name>
    <dbReference type="NCBI Taxonomy" id="132261"/>
    <lineage>
        <taxon>Eukaryota</taxon>
        <taxon>Viridiplantae</taxon>
        <taxon>Streptophyta</taxon>
        <taxon>Embryophyta</taxon>
        <taxon>Tracheophyta</taxon>
        <taxon>Spermatophyta</taxon>
        <taxon>Magnoliopsida</taxon>
        <taxon>eudicotyledons</taxon>
        <taxon>Gunneridae</taxon>
        <taxon>Pentapetalae</taxon>
        <taxon>asterids</taxon>
        <taxon>lamiids</taxon>
        <taxon>Solanales</taxon>
        <taxon>Convolvulaceae</taxon>
        <taxon>Cuscuteae</taxon>
        <taxon>Cuscuta</taxon>
        <taxon>Cuscuta subgen. Grammica</taxon>
        <taxon>Cuscuta sect. Cleistogrammica</taxon>
    </lineage>
</organism>
<dbReference type="SUPFAM" id="SSF56784">
    <property type="entry name" value="HAD-like"/>
    <property type="match status" value="1"/>
</dbReference>